<dbReference type="EMBL" id="JANPWB010000013">
    <property type="protein sequence ID" value="KAJ1105237.1"/>
    <property type="molecule type" value="Genomic_DNA"/>
</dbReference>
<organism evidence="1 2">
    <name type="scientific">Pleurodeles waltl</name>
    <name type="common">Iberian ribbed newt</name>
    <dbReference type="NCBI Taxonomy" id="8319"/>
    <lineage>
        <taxon>Eukaryota</taxon>
        <taxon>Metazoa</taxon>
        <taxon>Chordata</taxon>
        <taxon>Craniata</taxon>
        <taxon>Vertebrata</taxon>
        <taxon>Euteleostomi</taxon>
        <taxon>Amphibia</taxon>
        <taxon>Batrachia</taxon>
        <taxon>Caudata</taxon>
        <taxon>Salamandroidea</taxon>
        <taxon>Salamandridae</taxon>
        <taxon>Pleurodelinae</taxon>
        <taxon>Pleurodeles</taxon>
    </lineage>
</organism>
<gene>
    <name evidence="1" type="ORF">NDU88_002645</name>
</gene>
<accession>A0AAV7MNZ9</accession>
<dbReference type="AlphaFoldDB" id="A0AAV7MNZ9"/>
<keyword evidence="2" id="KW-1185">Reference proteome</keyword>
<comment type="caution">
    <text evidence="1">The sequence shown here is derived from an EMBL/GenBank/DDBJ whole genome shotgun (WGS) entry which is preliminary data.</text>
</comment>
<proteinExistence type="predicted"/>
<reference evidence="1" key="1">
    <citation type="journal article" date="2022" name="bioRxiv">
        <title>Sequencing and chromosome-scale assembly of the giantPleurodeles waltlgenome.</title>
        <authorList>
            <person name="Brown T."/>
            <person name="Elewa A."/>
            <person name="Iarovenko S."/>
            <person name="Subramanian E."/>
            <person name="Araus A.J."/>
            <person name="Petzold A."/>
            <person name="Susuki M."/>
            <person name="Suzuki K.-i.T."/>
            <person name="Hayashi T."/>
            <person name="Toyoda A."/>
            <person name="Oliveira C."/>
            <person name="Osipova E."/>
            <person name="Leigh N.D."/>
            <person name="Simon A."/>
            <person name="Yun M.H."/>
        </authorList>
    </citation>
    <scope>NUCLEOTIDE SEQUENCE</scope>
    <source>
        <strain evidence="1">20211129_DDA</strain>
        <tissue evidence="1">Liver</tissue>
    </source>
</reference>
<name>A0AAV7MNZ9_PLEWA</name>
<evidence type="ECO:0000313" key="1">
    <source>
        <dbReference type="EMBL" id="KAJ1105237.1"/>
    </source>
</evidence>
<sequence>MWITKNGESRNFYDPEDLQVFLEGLQNQTQSMDTATPIHPDMLRPLPDVTLSTPASEVVGRTDGPLWTPTLGGETWRGSRRVTTIGSSAPRLAYRTPSEGTGEACRSAGNRTGAWTTPRLIGGVNGPSAVIRGGSSRGRVSWACGLSRGAARPREEERLERLGPDALAETSLRCARSAAAAP</sequence>
<protein>
    <submittedName>
        <fullName evidence="1">Uncharacterized protein</fullName>
    </submittedName>
</protein>
<evidence type="ECO:0000313" key="2">
    <source>
        <dbReference type="Proteomes" id="UP001066276"/>
    </source>
</evidence>
<dbReference type="Proteomes" id="UP001066276">
    <property type="component" value="Chromosome 9"/>
</dbReference>